<dbReference type="RefSeq" id="WP_184828857.1">
    <property type="nucleotide sequence ID" value="NZ_JACHMM010000001.1"/>
</dbReference>
<feature type="region of interest" description="Disordered" evidence="1">
    <location>
        <begin position="1"/>
        <end position="53"/>
    </location>
</feature>
<dbReference type="Proteomes" id="UP000542813">
    <property type="component" value="Unassembled WGS sequence"/>
</dbReference>
<dbReference type="AlphaFoldDB" id="A0A7W9LQ22"/>
<comment type="caution">
    <text evidence="2">The sequence shown here is derived from an EMBL/GenBank/DDBJ whole genome shotgun (WGS) entry which is preliminary data.</text>
</comment>
<name>A0A7W9LQ22_9ACTN</name>
<protein>
    <submittedName>
        <fullName evidence="2">Uncharacterized protein</fullName>
    </submittedName>
</protein>
<gene>
    <name evidence="2" type="ORF">HD601_006377</name>
</gene>
<organism evidence="2 3">
    <name type="scientific">Jiangella mangrovi</name>
    <dbReference type="NCBI Taxonomy" id="1524084"/>
    <lineage>
        <taxon>Bacteria</taxon>
        <taxon>Bacillati</taxon>
        <taxon>Actinomycetota</taxon>
        <taxon>Actinomycetes</taxon>
        <taxon>Jiangellales</taxon>
        <taxon>Jiangellaceae</taxon>
        <taxon>Jiangella</taxon>
    </lineage>
</organism>
<proteinExistence type="predicted"/>
<evidence type="ECO:0000313" key="2">
    <source>
        <dbReference type="EMBL" id="MBB5791802.1"/>
    </source>
</evidence>
<keyword evidence="3" id="KW-1185">Reference proteome</keyword>
<accession>A0A7W9LQ22</accession>
<dbReference type="EMBL" id="JACHMM010000001">
    <property type="protein sequence ID" value="MBB5791802.1"/>
    <property type="molecule type" value="Genomic_DNA"/>
</dbReference>
<evidence type="ECO:0000313" key="3">
    <source>
        <dbReference type="Proteomes" id="UP000542813"/>
    </source>
</evidence>
<sequence>MTHEQTHRQYPTSGGDQPGYRASPSGVLDGVRLRSRTWPAVPPPDAVVTQRTV</sequence>
<evidence type="ECO:0000256" key="1">
    <source>
        <dbReference type="SAM" id="MobiDB-lite"/>
    </source>
</evidence>
<reference evidence="2 3" key="1">
    <citation type="submission" date="2020-08" db="EMBL/GenBank/DDBJ databases">
        <title>Sequencing the genomes of 1000 actinobacteria strains.</title>
        <authorList>
            <person name="Klenk H.-P."/>
        </authorList>
    </citation>
    <scope>NUCLEOTIDE SEQUENCE [LARGE SCALE GENOMIC DNA]</scope>
    <source>
        <strain evidence="2 3">DSM 102122</strain>
    </source>
</reference>